<dbReference type="PANTHER" id="PTHR43680">
    <property type="entry name" value="NITRATE REDUCTASE MOLYBDENUM COFACTOR ASSEMBLY CHAPERONE"/>
    <property type="match status" value="1"/>
</dbReference>
<dbReference type="InterPro" id="IPR020945">
    <property type="entry name" value="DMSO/NO3_reduct_chaperone"/>
</dbReference>
<dbReference type="InterPro" id="IPR003765">
    <property type="entry name" value="NO3_reductase_chaperone_NarJ"/>
</dbReference>
<sequence length="233" mass="25285">MITYRVLARLLGYPDDALVASVPQMRRLLHADNLLAPAAREGLEPLFAVLESRDLLDLQAAYVGLFDRVRTLSLHLFEHVHGESRDRGQAMIDLVKLYERHGLDVTAKELPDYLPLFLEFLSILPSAQARGLLAEATHIIAAVNGRLAKRDSAYAGVFAALLALVGADGGCPADTDEPDTESPEAIDRAWEEAAIVFGVGSTPDMQTRDQGCDRAATMLARMNAKPASGAHRS</sequence>
<dbReference type="EMBL" id="VDUZ01000090">
    <property type="protein sequence ID" value="TXL69284.1"/>
    <property type="molecule type" value="Genomic_DNA"/>
</dbReference>
<dbReference type="AlphaFoldDB" id="A0A5C8P710"/>
<dbReference type="GO" id="GO:0051131">
    <property type="term" value="P:chaperone-mediated protein complex assembly"/>
    <property type="evidence" value="ECO:0007669"/>
    <property type="project" value="InterPro"/>
</dbReference>
<reference evidence="2 3" key="1">
    <citation type="submission" date="2019-06" db="EMBL/GenBank/DDBJ databases">
        <title>New taxonomy in bacterial strain CC-CFT640, isolated from vineyard.</title>
        <authorList>
            <person name="Lin S.-Y."/>
            <person name="Tsai C.-F."/>
            <person name="Young C.-C."/>
        </authorList>
    </citation>
    <scope>NUCLEOTIDE SEQUENCE [LARGE SCALE GENOMIC DNA]</scope>
    <source>
        <strain evidence="2 3">CC-CFT640</strain>
    </source>
</reference>
<organism evidence="2 3">
    <name type="scientific">Vineibacter terrae</name>
    <dbReference type="NCBI Taxonomy" id="2586908"/>
    <lineage>
        <taxon>Bacteria</taxon>
        <taxon>Pseudomonadati</taxon>
        <taxon>Pseudomonadota</taxon>
        <taxon>Alphaproteobacteria</taxon>
        <taxon>Hyphomicrobiales</taxon>
        <taxon>Vineibacter</taxon>
    </lineage>
</organism>
<protein>
    <submittedName>
        <fullName evidence="2">Nitrate reductase molybdenum cofactor assembly chaperone</fullName>
    </submittedName>
</protein>
<dbReference type="SUPFAM" id="SSF89155">
    <property type="entry name" value="TorD-like"/>
    <property type="match status" value="1"/>
</dbReference>
<dbReference type="Proteomes" id="UP000321638">
    <property type="component" value="Unassembled WGS sequence"/>
</dbReference>
<dbReference type="InterPro" id="IPR036411">
    <property type="entry name" value="TorD-like_sf"/>
</dbReference>
<proteinExistence type="predicted"/>
<keyword evidence="3" id="KW-1185">Reference proteome</keyword>
<keyword evidence="1" id="KW-0534">Nitrate assimilation</keyword>
<dbReference type="PANTHER" id="PTHR43680:SF2">
    <property type="entry name" value="NITRATE REDUCTASE MOLYBDENUM COFACTOR ASSEMBLY CHAPERONE NARJ"/>
    <property type="match status" value="1"/>
</dbReference>
<dbReference type="OrthoDB" id="8478585at2"/>
<dbReference type="GO" id="GO:0016530">
    <property type="term" value="F:metallochaperone activity"/>
    <property type="evidence" value="ECO:0007669"/>
    <property type="project" value="TreeGrafter"/>
</dbReference>
<dbReference type="GO" id="GO:0051082">
    <property type="term" value="F:unfolded protein binding"/>
    <property type="evidence" value="ECO:0007669"/>
    <property type="project" value="InterPro"/>
</dbReference>
<evidence type="ECO:0000313" key="2">
    <source>
        <dbReference type="EMBL" id="TXL69284.1"/>
    </source>
</evidence>
<dbReference type="NCBIfam" id="TIGR00684">
    <property type="entry name" value="narJ"/>
    <property type="match status" value="1"/>
</dbReference>
<evidence type="ECO:0000256" key="1">
    <source>
        <dbReference type="ARBA" id="ARBA00023063"/>
    </source>
</evidence>
<dbReference type="GO" id="GO:0042128">
    <property type="term" value="P:nitrate assimilation"/>
    <property type="evidence" value="ECO:0007669"/>
    <property type="project" value="UniProtKB-KW"/>
</dbReference>
<dbReference type="Gene3D" id="1.10.3480.10">
    <property type="entry name" value="TorD-like"/>
    <property type="match status" value="1"/>
</dbReference>
<gene>
    <name evidence="2" type="primary">narJ</name>
    <name evidence="2" type="ORF">FHP25_39660</name>
</gene>
<dbReference type="Pfam" id="PF02613">
    <property type="entry name" value="Nitrate_red_del"/>
    <property type="match status" value="1"/>
</dbReference>
<comment type="caution">
    <text evidence="2">The sequence shown here is derived from an EMBL/GenBank/DDBJ whole genome shotgun (WGS) entry which is preliminary data.</text>
</comment>
<name>A0A5C8P710_9HYPH</name>
<dbReference type="RefSeq" id="WP_147852553.1">
    <property type="nucleotide sequence ID" value="NZ_VDUZ01000090.1"/>
</dbReference>
<accession>A0A5C8P710</accession>
<evidence type="ECO:0000313" key="3">
    <source>
        <dbReference type="Proteomes" id="UP000321638"/>
    </source>
</evidence>